<dbReference type="Proteomes" id="UP000235081">
    <property type="component" value="Unassembled WGS sequence"/>
</dbReference>
<protein>
    <submittedName>
        <fullName evidence="1">Cupin</fullName>
    </submittedName>
</protein>
<evidence type="ECO:0000313" key="2">
    <source>
        <dbReference type="Proteomes" id="UP000235081"/>
    </source>
</evidence>
<dbReference type="AlphaFoldDB" id="A0A2N6LN94"/>
<sequence>MVSQDWLVTGDGKYEAWEELADDIKLSTDQYRLYRFLTDLEDILHKIQSDRQRLQAICPLVRRLLTSSEWLQGEYLEPDPDTGWSVLTLYDEPDFPLTVQTVAWLPGRVSPIHNHATWGVVALISGEEKNTLWQRTDNNGGIKKVGEIILTPGEIISLMPDAIHSVEALGDEPTISFNLYGETDYEQRFEFDPVTCSAKNF</sequence>
<dbReference type="SUPFAM" id="SSF51182">
    <property type="entry name" value="RmlC-like cupins"/>
    <property type="match status" value="1"/>
</dbReference>
<evidence type="ECO:0000313" key="1">
    <source>
        <dbReference type="EMBL" id="PMB26948.1"/>
    </source>
</evidence>
<dbReference type="InterPro" id="IPR014710">
    <property type="entry name" value="RmlC-like_jellyroll"/>
</dbReference>
<accession>A0A2N6LN94</accession>
<comment type="caution">
    <text evidence="1">The sequence shown here is derived from an EMBL/GenBank/DDBJ whole genome shotgun (WGS) entry which is preliminary data.</text>
</comment>
<dbReference type="EMBL" id="NMQE01000064">
    <property type="protein sequence ID" value="PMB26948.1"/>
    <property type="molecule type" value="Genomic_DNA"/>
</dbReference>
<gene>
    <name evidence="1" type="ORF">CEN46_02555</name>
</gene>
<organism evidence="1 2">
    <name type="scientific">Fischerella thermalis CCMEE 5318</name>
    <dbReference type="NCBI Taxonomy" id="2019666"/>
    <lineage>
        <taxon>Bacteria</taxon>
        <taxon>Bacillati</taxon>
        <taxon>Cyanobacteriota</taxon>
        <taxon>Cyanophyceae</taxon>
        <taxon>Nostocales</taxon>
        <taxon>Hapalosiphonaceae</taxon>
        <taxon>Fischerella</taxon>
    </lineage>
</organism>
<dbReference type="CDD" id="cd10548">
    <property type="entry name" value="cupin_CDO"/>
    <property type="match status" value="1"/>
</dbReference>
<reference evidence="1 2" key="1">
    <citation type="submission" date="2017-07" db="EMBL/GenBank/DDBJ databases">
        <title>Genomes of Fischerella (Mastigocladus) sp. strains.</title>
        <authorList>
            <person name="Miller S.R."/>
        </authorList>
    </citation>
    <scope>NUCLEOTIDE SEQUENCE [LARGE SCALE GENOMIC DNA]</scope>
    <source>
        <strain evidence="1 2">CCMEE 5318</strain>
    </source>
</reference>
<dbReference type="Gene3D" id="2.60.120.10">
    <property type="entry name" value="Jelly Rolls"/>
    <property type="match status" value="1"/>
</dbReference>
<dbReference type="RefSeq" id="WP_102180320.1">
    <property type="nucleotide sequence ID" value="NZ_NMQE01000064.1"/>
</dbReference>
<dbReference type="InterPro" id="IPR011051">
    <property type="entry name" value="RmlC_Cupin_sf"/>
</dbReference>
<name>A0A2N6LN94_9CYAN</name>
<proteinExistence type="predicted"/>